<keyword evidence="2" id="KW-1185">Reference proteome</keyword>
<gene>
    <name evidence="1" type="ORF">HUJ06_022451</name>
</gene>
<dbReference type="Proteomes" id="UP000607653">
    <property type="component" value="Unassembled WGS sequence"/>
</dbReference>
<sequence length="59" mass="6601">MVKRLLPSLNRILLKKIVPPFFKTNSGGNLIPVLLPEYGDTQVKDDILGTFPTLFVTCQ</sequence>
<accession>A0A822XU77</accession>
<comment type="caution">
    <text evidence="1">The sequence shown here is derived from an EMBL/GenBank/DDBJ whole genome shotgun (WGS) entry which is preliminary data.</text>
</comment>
<protein>
    <submittedName>
        <fullName evidence="1">Uncharacterized protein</fullName>
    </submittedName>
</protein>
<organism evidence="1 2">
    <name type="scientific">Nelumbo nucifera</name>
    <name type="common">Sacred lotus</name>
    <dbReference type="NCBI Taxonomy" id="4432"/>
    <lineage>
        <taxon>Eukaryota</taxon>
        <taxon>Viridiplantae</taxon>
        <taxon>Streptophyta</taxon>
        <taxon>Embryophyta</taxon>
        <taxon>Tracheophyta</taxon>
        <taxon>Spermatophyta</taxon>
        <taxon>Magnoliopsida</taxon>
        <taxon>Proteales</taxon>
        <taxon>Nelumbonaceae</taxon>
        <taxon>Nelumbo</taxon>
    </lineage>
</organism>
<evidence type="ECO:0000313" key="1">
    <source>
        <dbReference type="EMBL" id="DAD20988.1"/>
    </source>
</evidence>
<evidence type="ECO:0000313" key="2">
    <source>
        <dbReference type="Proteomes" id="UP000607653"/>
    </source>
</evidence>
<name>A0A822XU77_NELNU</name>
<proteinExistence type="predicted"/>
<reference evidence="1 2" key="1">
    <citation type="journal article" date="2020" name="Mol. Biol. Evol.">
        <title>Distinct Expression and Methylation Patterns for Genes with Different Fates following a Single Whole-Genome Duplication in Flowering Plants.</title>
        <authorList>
            <person name="Shi T."/>
            <person name="Rahmani R.S."/>
            <person name="Gugger P.F."/>
            <person name="Wang M."/>
            <person name="Li H."/>
            <person name="Zhang Y."/>
            <person name="Li Z."/>
            <person name="Wang Q."/>
            <person name="Van de Peer Y."/>
            <person name="Marchal K."/>
            <person name="Chen J."/>
        </authorList>
    </citation>
    <scope>NUCLEOTIDE SEQUENCE [LARGE SCALE GENOMIC DNA]</scope>
    <source>
        <tissue evidence="1">Leaf</tissue>
    </source>
</reference>
<dbReference type="EMBL" id="DUZY01000001">
    <property type="protein sequence ID" value="DAD20988.1"/>
    <property type="molecule type" value="Genomic_DNA"/>
</dbReference>
<dbReference type="AlphaFoldDB" id="A0A822XU77"/>